<dbReference type="PROSITE" id="PS51650">
    <property type="entry name" value="C2_DOCK"/>
    <property type="match status" value="1"/>
</dbReference>
<keyword evidence="2" id="KW-0175">Coiled coil</keyword>
<dbReference type="STRING" id="2880.D8LBX9"/>
<evidence type="ECO:0000256" key="3">
    <source>
        <dbReference type="SAM" id="MobiDB-lite"/>
    </source>
</evidence>
<dbReference type="EMBL" id="FN647683">
    <property type="protein sequence ID" value="CBN79162.1"/>
    <property type="molecule type" value="Genomic_DNA"/>
</dbReference>
<dbReference type="eggNOG" id="KOG1997">
    <property type="taxonomic scope" value="Eukaryota"/>
</dbReference>
<dbReference type="Gene3D" id="2.60.40.150">
    <property type="entry name" value="C2 domain"/>
    <property type="match status" value="1"/>
</dbReference>
<dbReference type="InterPro" id="IPR035892">
    <property type="entry name" value="C2_domain_sf"/>
</dbReference>
<dbReference type="InParanoid" id="D8LBX9"/>
<protein>
    <submittedName>
        <fullName evidence="5">Similar to dedicator of cytokinesis</fullName>
    </submittedName>
</protein>
<proteinExistence type="inferred from homology"/>
<dbReference type="InterPro" id="IPR027007">
    <property type="entry name" value="C2_DOCK-type_domain"/>
</dbReference>
<feature type="compositionally biased region" description="Low complexity" evidence="3">
    <location>
        <begin position="716"/>
        <end position="739"/>
    </location>
</feature>
<sequence>MAVVGGNGGCGQRPGEGTDACGGLGCCSRFRDVSNGRTHGPKREHFRFDLNSSTVRRKFSYVFTRESPTGAPDDIATPSISVTGSSTRATTGASGSSGGGRGKGSRRRGTTVERNVTGCRRALFALDPKNADGRLFLVLQLSKVLQGEPEKVRDETGGEGGGRGGVVVFCMAWLFWTAYSKGRSKSNADAPEEEAAQRLWRYRQPLAFGVYQAAPEGRLLGVEEVSMSLYRQNDGLSEEGLMRQGWRRRRGHPCGQQPVHHAAAHPRGRSRKGLERCQQRNLAIRVELRLLPLGKESRASVGDSLPAIFSHQLGPTLVSECYAQTTYHSRTPQVCDEIKVQLPEQLSPRHRLVFTVFHVHVKRKTGGMFAKSGSVDEQVEFPIGMGTLPLMRNSATLLPDDQHLILLSPNANVASAAMEDSLRDEMGGDPTCLCFGKGETDYSWGDPNEHHRLRCTAFISLLHVLHKCSSYFTKARKEKNKIKNEWSCLGSGAHDPQEQAREKARELEDLRRREEEAVERLANEALQHAMAAVADELIDRFTCEAIKEKMAEERNSGRASGTGELGADLWVESMVSKGLKWVQSWRAEGQTGSGEQGQVMSPRGRKAGPRRSSIFGSPFYDGQETEQRSDPETSTAACGSSSTRVAGVGCRAGKNGHRRSRSSFDSNFGTPIVGRGRSGGGDQPPAAAVAAAGGGGGAPLTEQGRGSPSPGKVLTSAFKSAFASSSSSSANPSAAGGVSPSPPPPPVGTFSGARVGSMRLGGGSIAGFAAQPGSAKQQQQQQQQQQQSGGGVGSRPQSLRTAPPSPLPPHQPGAPVSLEDSHSLRAQRLRSSQTSPKRGGVGVVPGTSSSSLGGGGGGRDGGGAGGGAGGAGGGPGSPTRRGREIRSLEEGYASKVFAARRGGGGSTSHQRSGSLAGSDGVSASASSTATATAAAAAAAAVNKAAAQRGVGLAAAAAAAASADGADGADGGPAEGTRSSGSGSVRLRTFEEKLNQGEKKWWPWLYEVLVVQWTEVLATARGGTEEPGRRTGANSGYPYTQDTLPHHTTVLSQVYTPVLLAMILKSISLRVRHEKLRTPVRLDDSFLEELETLVVLLARHISEAKTLGHADIINSSLAGFIRDLFAVVHPAHAARLCGSYIRVMRSKHDALYETQFTLGFLRRLAMYDHVVALNSPRLIPSGVNRKTERDLALWCSSTSGTSARPYSMPSGGYGVGLGLSGSALRPRVGSLEFDAAATATDSLEPHWLLELCIQACISATDHEVPTVRMSGLALLRELQVFHTYDYRYQDGYSRQRVAAMYLPLIHHIAAKVSKLDAMDPREPERREMLATLLYVLQDAPEALLREMWKDVGIRFFRMFGRKANAGGSGSSNGTGTPSPAARRGSFSFSSGTGTAGTFSSESLASASPYSNTHTPGNRTVYSPFSSGGGATRFGPGGGGTAGIGGSVRVGFPSAGTGSYRMGGLGLGLGRAAAADRTLAGAHALAPLPQEVQGAGVGYLIIDEFQVFRILGLLELCIDTFEYPGHVDKEGGGGGGSGGRESEPSVLVFGVESVDTKLPPEERARASKWVSHQAQSIVRKATLTLMDECATEVLAREEIRPAPKQLVRRVLSSLLHALSVRQSDVCLVRLFEGAIDFLRRYGARVFVSSVGDRMQVKRAYLIKLRYLRKVASSDGTTHMGLDGYASKYWLGLGVTDLDTESVQEIFMQAASVFNSTELPKERADWLFTLAEYHKMLNNDAEQGRCLTMAQAHNEIHQFMKKAMQQETVGLGGIGAFFRVGFWGALPAELKGLEFVYRVPLMTHVSDFQNRVLKLIQPLVSDAAKVKVLPDSADEALVTDETLAYIKITSVKPGGVFWCLFLRQFCSGWPGKESGDK</sequence>
<reference evidence="5 6" key="1">
    <citation type="journal article" date="2010" name="Nature">
        <title>The Ectocarpus genome and the independent evolution of multicellularity in brown algae.</title>
        <authorList>
            <person name="Cock J.M."/>
            <person name="Sterck L."/>
            <person name="Rouze P."/>
            <person name="Scornet D."/>
            <person name="Allen A.E."/>
            <person name="Amoutzias G."/>
            <person name="Anthouard V."/>
            <person name="Artiguenave F."/>
            <person name="Aury J.M."/>
            <person name="Badger J.H."/>
            <person name="Beszteri B."/>
            <person name="Billiau K."/>
            <person name="Bonnet E."/>
            <person name="Bothwell J.H."/>
            <person name="Bowler C."/>
            <person name="Boyen C."/>
            <person name="Brownlee C."/>
            <person name="Carrano C.J."/>
            <person name="Charrier B."/>
            <person name="Cho G.Y."/>
            <person name="Coelho S.M."/>
            <person name="Collen J."/>
            <person name="Corre E."/>
            <person name="Da Silva C."/>
            <person name="Delage L."/>
            <person name="Delaroque N."/>
            <person name="Dittami S.M."/>
            <person name="Doulbeau S."/>
            <person name="Elias M."/>
            <person name="Farnham G."/>
            <person name="Gachon C.M."/>
            <person name="Gschloessl B."/>
            <person name="Heesch S."/>
            <person name="Jabbari K."/>
            <person name="Jubin C."/>
            <person name="Kawai H."/>
            <person name="Kimura K."/>
            <person name="Kloareg B."/>
            <person name="Kupper F.C."/>
            <person name="Lang D."/>
            <person name="Le Bail A."/>
            <person name="Leblanc C."/>
            <person name="Lerouge P."/>
            <person name="Lohr M."/>
            <person name="Lopez P.J."/>
            <person name="Martens C."/>
            <person name="Maumus F."/>
            <person name="Michel G."/>
            <person name="Miranda-Saavedra D."/>
            <person name="Morales J."/>
            <person name="Moreau H."/>
            <person name="Motomura T."/>
            <person name="Nagasato C."/>
            <person name="Napoli C.A."/>
            <person name="Nelson D.R."/>
            <person name="Nyvall-Collen P."/>
            <person name="Peters A.F."/>
            <person name="Pommier C."/>
            <person name="Potin P."/>
            <person name="Poulain J."/>
            <person name="Quesneville H."/>
            <person name="Read B."/>
            <person name="Rensing S.A."/>
            <person name="Ritter A."/>
            <person name="Rousvoal S."/>
            <person name="Samanta M."/>
            <person name="Samson G."/>
            <person name="Schroeder D.C."/>
            <person name="Segurens B."/>
            <person name="Strittmatter M."/>
            <person name="Tonon T."/>
            <person name="Tregear J.W."/>
            <person name="Valentin K."/>
            <person name="von Dassow P."/>
            <person name="Yamagishi T."/>
            <person name="Van de Peer Y."/>
            <person name="Wincker P."/>
        </authorList>
    </citation>
    <scope>NUCLEOTIDE SEQUENCE [LARGE SCALE GENOMIC DNA]</scope>
    <source>
        <strain evidence="6">Ec32 / CCAP1310/4</strain>
    </source>
</reference>
<evidence type="ECO:0000313" key="6">
    <source>
        <dbReference type="Proteomes" id="UP000002630"/>
    </source>
</evidence>
<gene>
    <name evidence="5" type="ORF">Esi_0010_0050</name>
</gene>
<feature type="region of interest" description="Disordered" evidence="3">
    <location>
        <begin position="1363"/>
        <end position="1436"/>
    </location>
</feature>
<feature type="compositionally biased region" description="Gly residues" evidence="3">
    <location>
        <begin position="852"/>
        <end position="876"/>
    </location>
</feature>
<dbReference type="Proteomes" id="UP000002630">
    <property type="component" value="Linkage Group LG08"/>
</dbReference>
<dbReference type="OrthoDB" id="47328at2759"/>
<dbReference type="PANTHER" id="PTHR23317:SF76">
    <property type="entry name" value="LD20667P"/>
    <property type="match status" value="1"/>
</dbReference>
<keyword evidence="6" id="KW-1185">Reference proteome</keyword>
<dbReference type="PANTHER" id="PTHR23317">
    <property type="entry name" value="DEDICATOR OF CYTOKINESIS DOCK"/>
    <property type="match status" value="1"/>
</dbReference>
<feature type="compositionally biased region" description="Polar residues" evidence="3">
    <location>
        <begin position="1410"/>
        <end position="1424"/>
    </location>
</feature>
<feature type="compositionally biased region" description="Low complexity" evidence="3">
    <location>
        <begin position="83"/>
        <end position="94"/>
    </location>
</feature>
<evidence type="ECO:0000256" key="2">
    <source>
        <dbReference type="SAM" id="Coils"/>
    </source>
</evidence>
<feature type="region of interest" description="Disordered" evidence="3">
    <location>
        <begin position="587"/>
        <end position="882"/>
    </location>
</feature>
<evidence type="ECO:0000256" key="1">
    <source>
        <dbReference type="PROSITE-ProRule" id="PRU00983"/>
    </source>
</evidence>
<organism evidence="5 6">
    <name type="scientific">Ectocarpus siliculosus</name>
    <name type="common">Brown alga</name>
    <name type="synonym">Conferva siliculosa</name>
    <dbReference type="NCBI Taxonomy" id="2880"/>
    <lineage>
        <taxon>Eukaryota</taxon>
        <taxon>Sar</taxon>
        <taxon>Stramenopiles</taxon>
        <taxon>Ochrophyta</taxon>
        <taxon>PX clade</taxon>
        <taxon>Phaeophyceae</taxon>
        <taxon>Ectocarpales</taxon>
        <taxon>Ectocarpaceae</taxon>
        <taxon>Ectocarpus</taxon>
    </lineage>
</organism>
<feature type="compositionally biased region" description="Low complexity" evidence="3">
    <location>
        <begin position="1372"/>
        <end position="1409"/>
    </location>
</feature>
<dbReference type="Pfam" id="PF14429">
    <property type="entry name" value="DOCK-C2"/>
    <property type="match status" value="1"/>
</dbReference>
<feature type="region of interest" description="Disordered" evidence="3">
    <location>
        <begin position="67"/>
        <end position="112"/>
    </location>
</feature>
<name>D8LBX9_ECTSI</name>
<dbReference type="InterPro" id="IPR026791">
    <property type="entry name" value="DOCK"/>
</dbReference>
<feature type="region of interest" description="Disordered" evidence="3">
    <location>
        <begin position="896"/>
        <end position="923"/>
    </location>
</feature>
<dbReference type="GO" id="GO:0007264">
    <property type="term" value="P:small GTPase-mediated signal transduction"/>
    <property type="evidence" value="ECO:0007669"/>
    <property type="project" value="InterPro"/>
</dbReference>
<feature type="compositionally biased region" description="Gly residues" evidence="3">
    <location>
        <begin position="1425"/>
        <end position="1436"/>
    </location>
</feature>
<feature type="compositionally biased region" description="Basic residues" evidence="3">
    <location>
        <begin position="262"/>
        <end position="271"/>
    </location>
</feature>
<feature type="compositionally biased region" description="Low complexity" evidence="3">
    <location>
        <begin position="912"/>
        <end position="923"/>
    </location>
</feature>
<feature type="domain" description="C2 DOCK-type" evidence="4">
    <location>
        <begin position="256"/>
        <end position="459"/>
    </location>
</feature>
<accession>D8LBX9</accession>
<dbReference type="GO" id="GO:0005085">
    <property type="term" value="F:guanyl-nucleotide exchange factor activity"/>
    <property type="evidence" value="ECO:0007669"/>
    <property type="project" value="InterPro"/>
</dbReference>
<feature type="compositionally biased region" description="Polar residues" evidence="3">
    <location>
        <begin position="632"/>
        <end position="644"/>
    </location>
</feature>
<feature type="region of interest" description="Disordered" evidence="3">
    <location>
        <begin position="251"/>
        <end position="274"/>
    </location>
</feature>
<dbReference type="EMBL" id="FN649733">
    <property type="protein sequence ID" value="CBN79162.1"/>
    <property type="molecule type" value="Genomic_DNA"/>
</dbReference>
<evidence type="ECO:0000259" key="4">
    <source>
        <dbReference type="PROSITE" id="PS51650"/>
    </source>
</evidence>
<feature type="coiled-coil region" evidence="2">
    <location>
        <begin position="497"/>
        <end position="527"/>
    </location>
</feature>
<feature type="compositionally biased region" description="Low complexity" evidence="3">
    <location>
        <begin position="777"/>
        <end position="787"/>
    </location>
</feature>
<feature type="compositionally biased region" description="Pro residues" evidence="3">
    <location>
        <begin position="803"/>
        <end position="812"/>
    </location>
</feature>
<evidence type="ECO:0000313" key="5">
    <source>
        <dbReference type="EMBL" id="CBN79162.1"/>
    </source>
</evidence>
<comment type="similarity">
    <text evidence="1">Belongs to the DOCK family.</text>
</comment>
<feature type="region of interest" description="Disordered" evidence="3">
    <location>
        <begin position="963"/>
        <end position="982"/>
    </location>
</feature>